<organism evidence="1 2">
    <name type="scientific">Rhizopogon vinicolor AM-OR11-026</name>
    <dbReference type="NCBI Taxonomy" id="1314800"/>
    <lineage>
        <taxon>Eukaryota</taxon>
        <taxon>Fungi</taxon>
        <taxon>Dikarya</taxon>
        <taxon>Basidiomycota</taxon>
        <taxon>Agaricomycotina</taxon>
        <taxon>Agaricomycetes</taxon>
        <taxon>Agaricomycetidae</taxon>
        <taxon>Boletales</taxon>
        <taxon>Suillineae</taxon>
        <taxon>Rhizopogonaceae</taxon>
        <taxon>Rhizopogon</taxon>
    </lineage>
</organism>
<proteinExistence type="predicted"/>
<dbReference type="AlphaFoldDB" id="A0A1B7MDU1"/>
<evidence type="ECO:0000313" key="2">
    <source>
        <dbReference type="Proteomes" id="UP000092154"/>
    </source>
</evidence>
<sequence>METVVVMAVYSDEEDDFERRATQEKVDFIAKLIRRSPRRTASGITHHVALATHHKSDSLKV</sequence>
<name>A0A1B7MDU1_9AGAM</name>
<dbReference type="InParanoid" id="A0A1B7MDU1"/>
<dbReference type="Proteomes" id="UP000092154">
    <property type="component" value="Unassembled WGS sequence"/>
</dbReference>
<protein>
    <submittedName>
        <fullName evidence="1">Uncharacterized protein</fullName>
    </submittedName>
</protein>
<gene>
    <name evidence="1" type="ORF">K503DRAFT_806755</name>
</gene>
<reference evidence="1 2" key="1">
    <citation type="submission" date="2016-06" db="EMBL/GenBank/DDBJ databases">
        <title>Comparative genomics of the ectomycorrhizal sister species Rhizopogon vinicolor and Rhizopogon vesiculosus (Basidiomycota: Boletales) reveals a divergence of the mating type B locus.</title>
        <authorList>
            <consortium name="DOE Joint Genome Institute"/>
            <person name="Mujic A.B."/>
            <person name="Kuo A."/>
            <person name="Tritt A."/>
            <person name="Lipzen A."/>
            <person name="Chen C."/>
            <person name="Johnson J."/>
            <person name="Sharma A."/>
            <person name="Barry K."/>
            <person name="Grigoriev I.V."/>
            <person name="Spatafora J.W."/>
        </authorList>
    </citation>
    <scope>NUCLEOTIDE SEQUENCE [LARGE SCALE GENOMIC DNA]</scope>
    <source>
        <strain evidence="1 2">AM-OR11-026</strain>
    </source>
</reference>
<keyword evidence="2" id="KW-1185">Reference proteome</keyword>
<evidence type="ECO:0000313" key="1">
    <source>
        <dbReference type="EMBL" id="OAX30769.1"/>
    </source>
</evidence>
<accession>A0A1B7MDU1</accession>
<dbReference type="EMBL" id="KV449953">
    <property type="protein sequence ID" value="OAX30769.1"/>
    <property type="molecule type" value="Genomic_DNA"/>
</dbReference>